<keyword evidence="2" id="KW-1185">Reference proteome</keyword>
<evidence type="ECO:0000313" key="2">
    <source>
        <dbReference type="Proteomes" id="UP001187192"/>
    </source>
</evidence>
<dbReference type="EMBL" id="BTGU01006976">
    <property type="protein sequence ID" value="GMN26171.1"/>
    <property type="molecule type" value="Genomic_DNA"/>
</dbReference>
<reference evidence="1" key="1">
    <citation type="submission" date="2023-07" db="EMBL/GenBank/DDBJ databases">
        <title>draft genome sequence of fig (Ficus carica).</title>
        <authorList>
            <person name="Takahashi T."/>
            <person name="Nishimura K."/>
        </authorList>
    </citation>
    <scope>NUCLEOTIDE SEQUENCE</scope>
</reference>
<dbReference type="AlphaFoldDB" id="A0AA88CQM6"/>
<gene>
    <name evidence="1" type="ORF">TIFTF001_049273</name>
</gene>
<proteinExistence type="predicted"/>
<accession>A0AA88CQM6</accession>
<name>A0AA88CQM6_FICCA</name>
<comment type="caution">
    <text evidence="1">The sequence shown here is derived from an EMBL/GenBank/DDBJ whole genome shotgun (WGS) entry which is preliminary data.</text>
</comment>
<organism evidence="1 2">
    <name type="scientific">Ficus carica</name>
    <name type="common">Common fig</name>
    <dbReference type="NCBI Taxonomy" id="3494"/>
    <lineage>
        <taxon>Eukaryota</taxon>
        <taxon>Viridiplantae</taxon>
        <taxon>Streptophyta</taxon>
        <taxon>Embryophyta</taxon>
        <taxon>Tracheophyta</taxon>
        <taxon>Spermatophyta</taxon>
        <taxon>Magnoliopsida</taxon>
        <taxon>eudicotyledons</taxon>
        <taxon>Gunneridae</taxon>
        <taxon>Pentapetalae</taxon>
        <taxon>rosids</taxon>
        <taxon>fabids</taxon>
        <taxon>Rosales</taxon>
        <taxon>Moraceae</taxon>
        <taxon>Ficeae</taxon>
        <taxon>Ficus</taxon>
    </lineage>
</organism>
<protein>
    <submittedName>
        <fullName evidence="1">Uncharacterized protein</fullName>
    </submittedName>
</protein>
<sequence length="118" mass="12873">MEYPGTGLYPSPSDPIVSALSSHPYLRSEIQTILNGKPRALEWSLGHLLLGSCLVRQSAIKSVLPLLGGSGSLSPPQPALHQFRKCEEPFHYGNGGAPLENTSEYRSVWKQIIPSFSK</sequence>
<evidence type="ECO:0000313" key="1">
    <source>
        <dbReference type="EMBL" id="GMN26171.1"/>
    </source>
</evidence>
<dbReference type="Proteomes" id="UP001187192">
    <property type="component" value="Unassembled WGS sequence"/>
</dbReference>